<protein>
    <submittedName>
        <fullName evidence="8">SDR family NAD(P)-dependent oxidoreductase</fullName>
    </submittedName>
</protein>
<feature type="domain" description="PKS/mFAS DH" evidence="7">
    <location>
        <begin position="1943"/>
        <end position="2230"/>
    </location>
</feature>
<feature type="region of interest" description="Disordered" evidence="5">
    <location>
        <begin position="928"/>
        <end position="1038"/>
    </location>
</feature>
<evidence type="ECO:0000256" key="3">
    <source>
        <dbReference type="ARBA" id="ARBA00022679"/>
    </source>
</evidence>
<evidence type="ECO:0000313" key="8">
    <source>
        <dbReference type="EMBL" id="MDG3006241.1"/>
    </source>
</evidence>
<dbReference type="InterPro" id="IPR020807">
    <property type="entry name" value="PKS_DH"/>
</dbReference>
<dbReference type="InterPro" id="IPR057326">
    <property type="entry name" value="KR_dom"/>
</dbReference>
<dbReference type="SUPFAM" id="SSF55048">
    <property type="entry name" value="Probable ACP-binding domain of malonyl-CoA ACP transacylase"/>
    <property type="match status" value="1"/>
</dbReference>
<dbReference type="PANTHER" id="PTHR43074:SF1">
    <property type="entry name" value="BETA-KETOACYL SYNTHASE FAMILY PROTEIN-RELATED"/>
    <property type="match status" value="1"/>
</dbReference>
<accession>A0ABT6FF95</accession>
<gene>
    <name evidence="8" type="ORF">PZE19_20925</name>
</gene>
<dbReference type="SUPFAM" id="SSF51735">
    <property type="entry name" value="NAD(P)-binding Rossmann-fold domains"/>
    <property type="match status" value="2"/>
</dbReference>
<dbReference type="InterPro" id="IPR014031">
    <property type="entry name" value="Ketoacyl_synth_C"/>
</dbReference>
<dbReference type="Pfam" id="PF14765">
    <property type="entry name" value="PS-DH"/>
    <property type="match status" value="1"/>
</dbReference>
<dbReference type="InterPro" id="IPR016035">
    <property type="entry name" value="Acyl_Trfase/lysoPLipase"/>
</dbReference>
<dbReference type="InterPro" id="IPR052568">
    <property type="entry name" value="PKS-FAS_Synthase"/>
</dbReference>
<proteinExistence type="predicted"/>
<organism evidence="8 9">
    <name type="scientific">Paludisphaera mucosa</name>
    <dbReference type="NCBI Taxonomy" id="3030827"/>
    <lineage>
        <taxon>Bacteria</taxon>
        <taxon>Pseudomonadati</taxon>
        <taxon>Planctomycetota</taxon>
        <taxon>Planctomycetia</taxon>
        <taxon>Isosphaerales</taxon>
        <taxon>Isosphaeraceae</taxon>
        <taxon>Paludisphaera</taxon>
    </lineage>
</organism>
<dbReference type="InterPro" id="IPR049551">
    <property type="entry name" value="PKS_DH_C"/>
</dbReference>
<evidence type="ECO:0000313" key="9">
    <source>
        <dbReference type="Proteomes" id="UP001216907"/>
    </source>
</evidence>
<dbReference type="CDD" id="cd00833">
    <property type="entry name" value="PKS"/>
    <property type="match status" value="1"/>
</dbReference>
<evidence type="ECO:0000256" key="4">
    <source>
        <dbReference type="PROSITE-ProRule" id="PRU01363"/>
    </source>
</evidence>
<dbReference type="Gene3D" id="3.40.47.10">
    <property type="match status" value="1"/>
</dbReference>
<dbReference type="SUPFAM" id="SSF53901">
    <property type="entry name" value="Thiolase-like"/>
    <property type="match status" value="1"/>
</dbReference>
<dbReference type="Gene3D" id="3.40.366.10">
    <property type="entry name" value="Malonyl-Coenzyme A Acyl Carrier Protein, domain 2"/>
    <property type="match status" value="1"/>
</dbReference>
<dbReference type="InterPro" id="IPR014030">
    <property type="entry name" value="Ketoacyl_synth_N"/>
</dbReference>
<dbReference type="PROSITE" id="PS52004">
    <property type="entry name" value="KS3_2"/>
    <property type="match status" value="1"/>
</dbReference>
<dbReference type="Pfam" id="PF02801">
    <property type="entry name" value="Ketoacyl-synt_C"/>
    <property type="match status" value="1"/>
</dbReference>
<evidence type="ECO:0000256" key="2">
    <source>
        <dbReference type="ARBA" id="ARBA00022553"/>
    </source>
</evidence>
<dbReference type="Gene3D" id="3.40.50.720">
    <property type="entry name" value="NAD(P)-binding Rossmann-like Domain"/>
    <property type="match status" value="1"/>
</dbReference>
<dbReference type="InterPro" id="IPR016036">
    <property type="entry name" value="Malonyl_transacylase_ACP-bd"/>
</dbReference>
<feature type="domain" description="Ketosynthase family 3 (KS3)" evidence="6">
    <location>
        <begin position="9"/>
        <end position="466"/>
    </location>
</feature>
<evidence type="ECO:0000256" key="5">
    <source>
        <dbReference type="SAM" id="MobiDB-lite"/>
    </source>
</evidence>
<dbReference type="PANTHER" id="PTHR43074">
    <property type="entry name" value="OMEGA-3 POLYUNSATURATED FATTY ACID SYNTHASE PFAB-RELATED"/>
    <property type="match status" value="1"/>
</dbReference>
<keyword evidence="1" id="KW-0596">Phosphopantetheine</keyword>
<evidence type="ECO:0000259" key="6">
    <source>
        <dbReference type="PROSITE" id="PS52004"/>
    </source>
</evidence>
<keyword evidence="3" id="KW-0808">Transferase</keyword>
<dbReference type="PROSITE" id="PS00606">
    <property type="entry name" value="KS3_1"/>
    <property type="match status" value="1"/>
</dbReference>
<name>A0ABT6FF95_9BACT</name>
<feature type="region of interest" description="C-terminal hotdog fold" evidence="4">
    <location>
        <begin position="2084"/>
        <end position="2230"/>
    </location>
</feature>
<dbReference type="CDD" id="cd08953">
    <property type="entry name" value="KR_2_SDR_x"/>
    <property type="match status" value="1"/>
</dbReference>
<dbReference type="InterPro" id="IPR049900">
    <property type="entry name" value="PKS_mFAS_DH"/>
</dbReference>
<dbReference type="InterPro" id="IPR009081">
    <property type="entry name" value="PP-bd_ACP"/>
</dbReference>
<sequence length="2246" mass="238088">MNQADSPPPVPVAIIGMGCLFPKAEDLERYWSNIRDRLDAITEVPETHWRAEDYFDADPKAPDRTYAHRGGFLAPVDFPLLDFGIAPNAIEATDTSQLLGLLVARQALEDAGYGAGGREFSRDRTSVILGVTGTLELVIPLGARLGHPIWRRALAEAGVDRDTADDVVRRIAGSYVGWQEASFPGLLGNVAAGRIANRLDLGGSNCVVDAACASSLGAVNLALHELASGRCDVALSGGLDTFNDIFMYMCFSKTPALSPSGHARPFAAEGDGTTLGEGLGILVLKRLEDAERDGDRIYAVIRSIGSASDGGGQAIYAPKAAGQAKALRRAYQQAGIAPGTVELVEAHGTGTRVGDGIEVEALEEVFRAGGTGARSCALGSVKSQIGHTKAAAGAAGLVKAALALHHKVLPPTIKVDRPLERLAADDSPFYLNTDIRPWLGSADHPRRAAVSAFGFGGSNFHCVLEEARPDRPAVDWGGDVQVLAYAADDARAIEALLPAWTDATTWAQVRTEGARSREAFRADRPLRLLIVAKRGETTPEALIAEARERLSGTLATPTKRIFLGKGEVAGRLAFLFPGQGSQYVGMTRDLACRFPRMLAALELADRETAAALDGTRLSHHIFPAPSFSEERRARDDDALRDTRRAQPAIGAVSLGMLGILEDFGVRPEMTGGHSFGELTALHASGRIDAASLMRLAAERGALMGRCAGGEDAGAMLAAFAPADVLADLIREHALDVVVANKNAPRQCVLSGPAAEIARAEGLLREARVSARRLPVAAAFHSRFVADARRPFRETLDGVVVGPAAIPTFANSTAEPYPDAAAIARDLLADQLARPVEFEAMIGAMHREGARLFVEVGPDSKLSGLVAAILEGRDHACVAIDAARETNGLVGLAVTLAAIAASGRPVDLARWDAGHPSAAPVGKKAGLTVPVCGAHPTPNRPPEPALHAPKPSATPQRASKPTVAIDAAEKPPARNGTLPAPSGPTQPRAPFERTMNAPDRLHLPSSNGNGHAHGLAHPVEPQRESPRPAPAPESAPALQHAHDHLIAFQQLAQQTARLHQQFLEGQETAQRTFQLLLEHQLRPGSFVPSPTAPHPVVEPVRAAARAVESAKPVVVSPPIPARTTVAAPRPEAVKVEARRVEPTPAPMVSVAAPFEASPVAAVLLSVVSEKTGYPEDMLELGMRLDADLGIDSIKRVEILSALQDRLPDAPAVGPDQLGSIHSLGDIVALLGVATPVAAPASAAVPAAAGPDVAAVLLSVVSEKTGYPEDMLELGMRLDADLGIDSIKRVEILSALQDRLPDAPAVGPDQLGSIHSLGDIVALLGVATPVAAPASAAVPAAAGPDVAAVLLSVVSEKTGYPEDMLELGMRLDADLGIDSIKRVEILSALQDRLPDAPAVGPDQLGSIHSLGDIVALLQVGPMIAPAPAAVPRVNSEAAEPSPQPTRLERLAPRPRAVASVDHRERVELAAGAEIWITEDGSPLTPALNAALKERGFKPRVVGPEGLQVTAATPSGLILVAPDRADSDFLKQAFRLIRTVGPGLRGRRASALLTVSRLDGAFGLNGLDPAIEPTSGGLAGLAKTAGREWPEVSCKAVDLDRATSDHADAARRIVEELMRRGPAEIGLSARGTVEIALERVEWTSGNHRRRPVLDRGDLVVITGGARGIAAEAAVALAETYHPALLLLGRTPAPTGPEPAWLAAAGDEAAVRSALLRHATEPTPPPKVNEQARLILARREIAVALDRIRAAGAEAVYEAVDVRDREAVRAAITRAQGRFGHVRGVIHAAGVLADRRIEDQTDAQFDLVYDTKIDGLLSVFEAVDPGDLRAIAAFSSSTARLGRVGQVAYAAANEVLNKWCQAQARRLPECRVVAFNWGPWEGGMVTPSLRTVFEREGVGLIPMAEGAALVARELQESRENPIEIVVLADPPQPGPGRPEGRAEPERVATSGEADAVDAELRPAFERLVDVQAFPVLRSHVIDGHAVLPMALIMEWLCEAAVHRHPGLVVAGLDDFRLFKGVVLRDHKAVPVSLRAGKGEFRDGSWVVPVEMRGRLGEGREVVHARATVTLADRHVEGARTLEESTLFAMDDDREAIYDRVLFHGPAMQALERVEGCDDRMIAARASTSPAPAEWIARPLRREWLTDPLAIDAAFQLMILWCRQMLNANSLPTAVGSYRQFRRRFPAEGVRVVAVIQRATDLTAVADVEFLDDRGGLVARIESYECVVDASLNQAFRRNRLTHHQAVANPR</sequence>
<dbReference type="InterPro" id="IPR016039">
    <property type="entry name" value="Thiolase-like"/>
</dbReference>
<keyword evidence="9" id="KW-1185">Reference proteome</keyword>
<feature type="active site" description="Proton donor; for dehydratase activity" evidence="4">
    <location>
        <position position="2147"/>
    </location>
</feature>
<dbReference type="Pfam" id="PF00698">
    <property type="entry name" value="Acyl_transf_1"/>
    <property type="match status" value="1"/>
</dbReference>
<evidence type="ECO:0000259" key="7">
    <source>
        <dbReference type="PROSITE" id="PS52019"/>
    </source>
</evidence>
<keyword evidence="2" id="KW-0597">Phosphoprotein</keyword>
<dbReference type="SUPFAM" id="SSF47336">
    <property type="entry name" value="ACP-like"/>
    <property type="match status" value="3"/>
</dbReference>
<dbReference type="InterPro" id="IPR020841">
    <property type="entry name" value="PKS_Beta-ketoAc_synthase_dom"/>
</dbReference>
<dbReference type="SUPFAM" id="SSF52151">
    <property type="entry name" value="FabD/lysophospholipase-like"/>
    <property type="match status" value="1"/>
</dbReference>
<dbReference type="Pfam" id="PF08659">
    <property type="entry name" value="KR"/>
    <property type="match status" value="1"/>
</dbReference>
<dbReference type="Pfam" id="PF00550">
    <property type="entry name" value="PP-binding"/>
    <property type="match status" value="3"/>
</dbReference>
<dbReference type="PROSITE" id="PS52019">
    <property type="entry name" value="PKS_MFAS_DH"/>
    <property type="match status" value="1"/>
</dbReference>
<dbReference type="InterPro" id="IPR013968">
    <property type="entry name" value="PKS_KR"/>
</dbReference>
<feature type="active site" description="Proton acceptor; for dehydratase activity" evidence="4">
    <location>
        <position position="1975"/>
    </location>
</feature>
<dbReference type="InterPro" id="IPR001227">
    <property type="entry name" value="Ac_transferase_dom_sf"/>
</dbReference>
<dbReference type="Gene3D" id="3.10.129.110">
    <property type="entry name" value="Polyketide synthase dehydratase"/>
    <property type="match status" value="1"/>
</dbReference>
<dbReference type="SMART" id="SM00826">
    <property type="entry name" value="PKS_DH"/>
    <property type="match status" value="1"/>
</dbReference>
<dbReference type="Pfam" id="PF00109">
    <property type="entry name" value="ketoacyl-synt"/>
    <property type="match status" value="1"/>
</dbReference>
<evidence type="ECO:0000256" key="1">
    <source>
        <dbReference type="ARBA" id="ARBA00022450"/>
    </source>
</evidence>
<dbReference type="InterPro" id="IPR014043">
    <property type="entry name" value="Acyl_transferase_dom"/>
</dbReference>
<dbReference type="SMART" id="SM00825">
    <property type="entry name" value="PKS_KS"/>
    <property type="match status" value="1"/>
</dbReference>
<dbReference type="InterPro" id="IPR042104">
    <property type="entry name" value="PKS_dehydratase_sf"/>
</dbReference>
<dbReference type="RefSeq" id="WP_277862541.1">
    <property type="nucleotide sequence ID" value="NZ_JARRAG010000002.1"/>
</dbReference>
<feature type="region of interest" description="N-terminal hotdog fold" evidence="4">
    <location>
        <begin position="1943"/>
        <end position="2071"/>
    </location>
</feature>
<dbReference type="InterPro" id="IPR036736">
    <property type="entry name" value="ACP-like_sf"/>
</dbReference>
<dbReference type="SMART" id="SM00827">
    <property type="entry name" value="PKS_AT"/>
    <property type="match status" value="1"/>
</dbReference>
<dbReference type="Proteomes" id="UP001216907">
    <property type="component" value="Unassembled WGS sequence"/>
</dbReference>
<dbReference type="InterPro" id="IPR018201">
    <property type="entry name" value="Ketoacyl_synth_AS"/>
</dbReference>
<dbReference type="EMBL" id="JARRAG010000002">
    <property type="protein sequence ID" value="MDG3006241.1"/>
    <property type="molecule type" value="Genomic_DNA"/>
</dbReference>
<comment type="caution">
    <text evidence="8">The sequence shown here is derived from an EMBL/GenBank/DDBJ whole genome shotgun (WGS) entry which is preliminary data.</text>
</comment>
<dbReference type="Gene3D" id="1.10.1200.10">
    <property type="entry name" value="ACP-like"/>
    <property type="match status" value="3"/>
</dbReference>
<dbReference type="InterPro" id="IPR036291">
    <property type="entry name" value="NAD(P)-bd_dom_sf"/>
</dbReference>
<dbReference type="SMART" id="SM00822">
    <property type="entry name" value="PKS_KR"/>
    <property type="match status" value="1"/>
</dbReference>
<reference evidence="8 9" key="1">
    <citation type="submission" date="2023-03" db="EMBL/GenBank/DDBJ databases">
        <title>Paludisphaera mucosa sp. nov. a novel planctomycete from northern fen.</title>
        <authorList>
            <person name="Ivanova A."/>
        </authorList>
    </citation>
    <scope>NUCLEOTIDE SEQUENCE [LARGE SCALE GENOMIC DNA]</scope>
    <source>
        <strain evidence="8 9">Pla2</strain>
    </source>
</reference>